<dbReference type="Proteomes" id="UP000225740">
    <property type="component" value="Unassembled WGS sequence"/>
</dbReference>
<proteinExistence type="predicted"/>
<name>A0A2G1VZT4_9BACT</name>
<sequence>MNQDEFRFDQDRRRFLRASAWGVAATAVSHAGIGDLAGAENPTPIAESPLPSRPAGVEVLMPRDRVPLSFIIDDSTCLVNMGHFCNPQFAAAWPNRAEYQKPWKTWPREIPDGFVRQFGEWCAEHGVKGKYSIVPNPACVGWLDRELPGWSRTELQSSMNLVRELMVPNWDIHPEMITHTRVIDLKTGRPMEEISSATMENSYPQEKKSVDELAAYLAYALRILKNCELPCEGVTTPGGFGGMVKRELPMAVDQAVRDVYGATLPHYFKYVVSGDESTEPKLEHLRGVGTDDVRLTVNVPAGTGDWFGGWQGDSLSEPDRYCNRDATNGRMVELIQRREPAVMLCHWPGMYSNSSQEGFRSFQRVVESLASRFGDDTIWMKVSEIAHYWAAKQLTEIEHVGNRLILKAPFASSKFTLQIDGGVGPVSVQHGGDRKLLKETTTRSRLDSETWFSDEKHLVACFDLPKGTTHLVLGETG</sequence>
<evidence type="ECO:0000313" key="1">
    <source>
        <dbReference type="EMBL" id="PHQ32255.1"/>
    </source>
</evidence>
<reference evidence="1 2" key="1">
    <citation type="submission" date="2017-06" db="EMBL/GenBank/DDBJ databases">
        <title>Description of Rhodopirellula bahusiensis sp. nov.</title>
        <authorList>
            <person name="Kizina J."/>
            <person name="Harder J."/>
        </authorList>
    </citation>
    <scope>NUCLEOTIDE SEQUENCE [LARGE SCALE GENOMIC DNA]</scope>
    <source>
        <strain evidence="1 2">SWK21</strain>
    </source>
</reference>
<comment type="caution">
    <text evidence="1">The sequence shown here is derived from an EMBL/GenBank/DDBJ whole genome shotgun (WGS) entry which is preliminary data.</text>
</comment>
<protein>
    <submittedName>
        <fullName evidence="1">Uncharacterized protein</fullName>
    </submittedName>
</protein>
<dbReference type="OrthoDB" id="253462at2"/>
<dbReference type="EMBL" id="NIZW01000030">
    <property type="protein sequence ID" value="PHQ32255.1"/>
    <property type="molecule type" value="Genomic_DNA"/>
</dbReference>
<dbReference type="PROSITE" id="PS51318">
    <property type="entry name" value="TAT"/>
    <property type="match status" value="1"/>
</dbReference>
<keyword evidence="2" id="KW-1185">Reference proteome</keyword>
<gene>
    <name evidence="1" type="ORF">CEE69_26945</name>
</gene>
<dbReference type="InterPro" id="IPR006311">
    <property type="entry name" value="TAT_signal"/>
</dbReference>
<organism evidence="1 2">
    <name type="scientific">Rhodopirellula bahusiensis</name>
    <dbReference type="NCBI Taxonomy" id="2014065"/>
    <lineage>
        <taxon>Bacteria</taxon>
        <taxon>Pseudomonadati</taxon>
        <taxon>Planctomycetota</taxon>
        <taxon>Planctomycetia</taxon>
        <taxon>Pirellulales</taxon>
        <taxon>Pirellulaceae</taxon>
        <taxon>Rhodopirellula</taxon>
    </lineage>
</organism>
<dbReference type="GeneID" id="90611523"/>
<dbReference type="AlphaFoldDB" id="A0A2G1VZT4"/>
<accession>A0A2G1VZT4</accession>
<dbReference type="RefSeq" id="WP_099263706.1">
    <property type="nucleotide sequence ID" value="NZ_NIZW01000030.1"/>
</dbReference>
<evidence type="ECO:0000313" key="2">
    <source>
        <dbReference type="Proteomes" id="UP000225740"/>
    </source>
</evidence>